<keyword evidence="6 8" id="KW-1133">Transmembrane helix</keyword>
<gene>
    <name evidence="9" type="ORF">EJ913_22740</name>
</gene>
<dbReference type="InterPro" id="IPR000522">
    <property type="entry name" value="ABC_transptr_permease_BtuC"/>
</dbReference>
<comment type="subcellular location">
    <subcellularLocation>
        <location evidence="1">Cell membrane</location>
        <topology evidence="1">Multi-pass membrane protein</topology>
    </subcellularLocation>
</comment>
<feature type="transmembrane region" description="Helical" evidence="8">
    <location>
        <begin position="98"/>
        <end position="118"/>
    </location>
</feature>
<dbReference type="GO" id="GO:0022857">
    <property type="term" value="F:transmembrane transporter activity"/>
    <property type="evidence" value="ECO:0007669"/>
    <property type="project" value="InterPro"/>
</dbReference>
<dbReference type="GO" id="GO:0033214">
    <property type="term" value="P:siderophore-iron import into cell"/>
    <property type="evidence" value="ECO:0007669"/>
    <property type="project" value="TreeGrafter"/>
</dbReference>
<dbReference type="InterPro" id="IPR037294">
    <property type="entry name" value="ABC_BtuC-like"/>
</dbReference>
<evidence type="ECO:0000256" key="4">
    <source>
        <dbReference type="ARBA" id="ARBA00022475"/>
    </source>
</evidence>
<dbReference type="PANTHER" id="PTHR30472:SF25">
    <property type="entry name" value="ABC TRANSPORTER PERMEASE PROTEIN MJ0876-RELATED"/>
    <property type="match status" value="1"/>
</dbReference>
<feature type="transmembrane region" description="Helical" evidence="8">
    <location>
        <begin position="212"/>
        <end position="245"/>
    </location>
</feature>
<sequence>MAIPPATVWAVLTEGAGDLGQRTAILDLRLPRTLMGLLVGASLGLGGAALQGLFRNPLADPALVGVSGGAALAAVTAIVLGDALVAVAPWVAPWSRWFVALAAFLGAMAAALCVLGLGRGVATTMLLAGIGVNALAMAGIGLLVFGANDRQLRDITFWNLGSVGGATWPAVAVIAPLILAAALLILSCARGLDALTLGDRQAAHLGVPVERLGLLVVGGVALAVGAAVSMSGIVGFVGLIVPHLVRLCAGPDHRTLLPGSALMGAALMVGADCVARSVVAPAELPVGLVTALIGTPFFLWLIRRRGAAA</sequence>
<protein>
    <submittedName>
        <fullName evidence="9">Iron ABC transporter permease</fullName>
    </submittedName>
</protein>
<dbReference type="FunFam" id="1.10.3470.10:FF:000001">
    <property type="entry name" value="Vitamin B12 ABC transporter permease BtuC"/>
    <property type="match status" value="1"/>
</dbReference>
<evidence type="ECO:0000256" key="8">
    <source>
        <dbReference type="SAM" id="Phobius"/>
    </source>
</evidence>
<dbReference type="Gene3D" id="1.10.3470.10">
    <property type="entry name" value="ABC transporter involved in vitamin B12 uptake, BtuC"/>
    <property type="match status" value="1"/>
</dbReference>
<feature type="transmembrane region" description="Helical" evidence="8">
    <location>
        <begin position="34"/>
        <end position="54"/>
    </location>
</feature>
<comment type="caution">
    <text evidence="9">The sequence shown here is derived from an EMBL/GenBank/DDBJ whole genome shotgun (WGS) entry which is preliminary data.</text>
</comment>
<dbReference type="PANTHER" id="PTHR30472">
    <property type="entry name" value="FERRIC ENTEROBACTIN TRANSPORT SYSTEM PERMEASE PROTEIN"/>
    <property type="match status" value="1"/>
</dbReference>
<accession>A0A433J3Q1</accession>
<keyword evidence="3" id="KW-0813">Transport</keyword>
<evidence type="ECO:0000313" key="9">
    <source>
        <dbReference type="EMBL" id="RUQ66425.1"/>
    </source>
</evidence>
<evidence type="ECO:0000256" key="5">
    <source>
        <dbReference type="ARBA" id="ARBA00022692"/>
    </source>
</evidence>
<dbReference type="CDD" id="cd06550">
    <property type="entry name" value="TM_ABC_iron-siderophores_like"/>
    <property type="match status" value="1"/>
</dbReference>
<evidence type="ECO:0000256" key="3">
    <source>
        <dbReference type="ARBA" id="ARBA00022448"/>
    </source>
</evidence>
<evidence type="ECO:0000256" key="2">
    <source>
        <dbReference type="ARBA" id="ARBA00007935"/>
    </source>
</evidence>
<keyword evidence="4" id="KW-1003">Cell membrane</keyword>
<dbReference type="EMBL" id="RZIJ01000021">
    <property type="protein sequence ID" value="RUQ66425.1"/>
    <property type="molecule type" value="Genomic_DNA"/>
</dbReference>
<dbReference type="Pfam" id="PF01032">
    <property type="entry name" value="FecCD"/>
    <property type="match status" value="1"/>
</dbReference>
<feature type="transmembrane region" description="Helical" evidence="8">
    <location>
        <begin position="166"/>
        <end position="192"/>
    </location>
</feature>
<name>A0A433J3Q1_9PROT</name>
<evidence type="ECO:0000313" key="10">
    <source>
        <dbReference type="Proteomes" id="UP000280346"/>
    </source>
</evidence>
<evidence type="ECO:0000256" key="7">
    <source>
        <dbReference type="ARBA" id="ARBA00023136"/>
    </source>
</evidence>
<dbReference type="AlphaFoldDB" id="A0A433J3Q1"/>
<feature type="transmembrane region" description="Helical" evidence="8">
    <location>
        <begin position="124"/>
        <end position="145"/>
    </location>
</feature>
<evidence type="ECO:0000256" key="6">
    <source>
        <dbReference type="ARBA" id="ARBA00022989"/>
    </source>
</evidence>
<keyword evidence="10" id="KW-1185">Reference proteome</keyword>
<evidence type="ECO:0000256" key="1">
    <source>
        <dbReference type="ARBA" id="ARBA00004651"/>
    </source>
</evidence>
<dbReference type="SUPFAM" id="SSF81345">
    <property type="entry name" value="ABC transporter involved in vitamin B12 uptake, BtuC"/>
    <property type="match status" value="1"/>
</dbReference>
<dbReference type="OrthoDB" id="9811975at2"/>
<comment type="similarity">
    <text evidence="2">Belongs to the binding-protein-dependent transport system permease family. FecCD subfamily.</text>
</comment>
<keyword evidence="7 8" id="KW-0472">Membrane</keyword>
<reference evidence="9 10" key="1">
    <citation type="submission" date="2018-12" db="EMBL/GenBank/DDBJ databases">
        <authorList>
            <person name="Yang Y."/>
        </authorList>
    </citation>
    <scope>NUCLEOTIDE SEQUENCE [LARGE SCALE GENOMIC DNA]</scope>
    <source>
        <strain evidence="9 10">GSF71</strain>
    </source>
</reference>
<feature type="transmembrane region" description="Helical" evidence="8">
    <location>
        <begin position="66"/>
        <end position="91"/>
    </location>
</feature>
<proteinExistence type="inferred from homology"/>
<organism evidence="9 10">
    <name type="scientific">Azospirillum doebereinerae</name>
    <dbReference type="NCBI Taxonomy" id="92933"/>
    <lineage>
        <taxon>Bacteria</taxon>
        <taxon>Pseudomonadati</taxon>
        <taxon>Pseudomonadota</taxon>
        <taxon>Alphaproteobacteria</taxon>
        <taxon>Rhodospirillales</taxon>
        <taxon>Azospirillaceae</taxon>
        <taxon>Azospirillum</taxon>
    </lineage>
</organism>
<dbReference type="GO" id="GO:0005886">
    <property type="term" value="C:plasma membrane"/>
    <property type="evidence" value="ECO:0007669"/>
    <property type="project" value="UniProtKB-SubCell"/>
</dbReference>
<keyword evidence="5 8" id="KW-0812">Transmembrane</keyword>
<feature type="transmembrane region" description="Helical" evidence="8">
    <location>
        <begin position="284"/>
        <end position="302"/>
    </location>
</feature>
<dbReference type="Proteomes" id="UP000280346">
    <property type="component" value="Unassembled WGS sequence"/>
</dbReference>